<keyword evidence="7" id="KW-0539">Nucleus</keyword>
<evidence type="ECO:0000256" key="5">
    <source>
        <dbReference type="ARBA" id="ARBA00023125"/>
    </source>
</evidence>
<keyword evidence="3" id="KW-0378">Hydrolase</keyword>
<feature type="compositionally biased region" description="Polar residues" evidence="9">
    <location>
        <begin position="455"/>
        <end position="465"/>
    </location>
</feature>
<dbReference type="InterPro" id="IPR001138">
    <property type="entry name" value="Zn2Cys6_DnaBD"/>
</dbReference>
<dbReference type="InterPro" id="IPR017850">
    <property type="entry name" value="Alkaline_phosphatase_core_sf"/>
</dbReference>
<evidence type="ECO:0000256" key="4">
    <source>
        <dbReference type="ARBA" id="ARBA00023015"/>
    </source>
</evidence>
<feature type="domain" description="Zn(2)-C6 fungal-type" evidence="11">
    <location>
        <begin position="414"/>
        <end position="437"/>
    </location>
</feature>
<evidence type="ECO:0000313" key="13">
    <source>
        <dbReference type="Proteomes" id="UP000215289"/>
    </source>
</evidence>
<dbReference type="STRING" id="1245748.A0A397I794"/>
<evidence type="ECO:0000256" key="7">
    <source>
        <dbReference type="ARBA" id="ARBA00023242"/>
    </source>
</evidence>
<feature type="region of interest" description="Disordered" evidence="9">
    <location>
        <begin position="442"/>
        <end position="514"/>
    </location>
</feature>
<proteinExistence type="predicted"/>
<dbReference type="InterPro" id="IPR021858">
    <property type="entry name" value="Fun_TF"/>
</dbReference>
<dbReference type="GO" id="GO:0009395">
    <property type="term" value="P:phospholipid catabolic process"/>
    <property type="evidence" value="ECO:0007669"/>
    <property type="project" value="TreeGrafter"/>
</dbReference>
<feature type="signal peptide" evidence="10">
    <location>
        <begin position="1"/>
        <end position="19"/>
    </location>
</feature>
<dbReference type="Gene3D" id="4.10.240.10">
    <property type="entry name" value="Zn(2)-C6 fungal-type DNA-binding domain"/>
    <property type="match status" value="1"/>
</dbReference>
<dbReference type="InterPro" id="IPR007312">
    <property type="entry name" value="Phosphoesterase"/>
</dbReference>
<dbReference type="Pfam" id="PF04185">
    <property type="entry name" value="Phosphoesterase"/>
    <property type="match status" value="1"/>
</dbReference>
<dbReference type="PANTHER" id="PTHR31956">
    <property type="entry name" value="NON-SPECIFIC PHOSPHOLIPASE C4-RELATED"/>
    <property type="match status" value="1"/>
</dbReference>
<keyword evidence="4" id="KW-0805">Transcription regulation</keyword>
<evidence type="ECO:0000256" key="2">
    <source>
        <dbReference type="ARBA" id="ARBA00012646"/>
    </source>
</evidence>
<keyword evidence="13" id="KW-1185">Reference proteome</keyword>
<keyword evidence="6" id="KW-0804">Transcription</keyword>
<keyword evidence="5" id="KW-0238">DNA-binding</keyword>
<reference evidence="12 13" key="1">
    <citation type="submission" date="2018-08" db="EMBL/GenBank/DDBJ databases">
        <title>Draft genome sequences of two Aspergillus turcosus clinical strains isolated from bronchoalveolar lavage fluid: one azole-susceptible and the other azole-resistant.</title>
        <authorList>
            <person name="Parent-Michaud M."/>
            <person name="Dufresne P.J."/>
            <person name="Fournier E."/>
            <person name="Martineau C."/>
            <person name="Moreira S."/>
            <person name="Perkins V."/>
            <person name="De Repentigny L."/>
            <person name="Dufresne S.F."/>
        </authorList>
    </citation>
    <scope>NUCLEOTIDE SEQUENCE [LARGE SCALE GENOMIC DNA]</scope>
    <source>
        <strain evidence="12">HMR AF 1038</strain>
    </source>
</reference>
<dbReference type="AlphaFoldDB" id="A0A397I794"/>
<dbReference type="EMBL" id="NIDN02000110">
    <property type="protein sequence ID" value="RLL96442.1"/>
    <property type="molecule type" value="Genomic_DNA"/>
</dbReference>
<dbReference type="Pfam" id="PF00172">
    <property type="entry name" value="Zn_clus"/>
    <property type="match status" value="1"/>
</dbReference>
<feature type="compositionally biased region" description="Low complexity" evidence="9">
    <location>
        <begin position="498"/>
        <end position="513"/>
    </location>
</feature>
<evidence type="ECO:0000256" key="3">
    <source>
        <dbReference type="ARBA" id="ARBA00022801"/>
    </source>
</evidence>
<evidence type="ECO:0000259" key="11">
    <source>
        <dbReference type="Pfam" id="PF00172"/>
    </source>
</evidence>
<dbReference type="PANTHER" id="PTHR31956:SF23">
    <property type="entry name" value="PHOSPHATASE, PUTATIVE (AFU_ORTHOLOGUE AFUA_4G03660)-RELATED"/>
    <property type="match status" value="1"/>
</dbReference>
<accession>A0A397I794</accession>
<dbReference type="Proteomes" id="UP000215289">
    <property type="component" value="Unassembled WGS sequence"/>
</dbReference>
<feature type="compositionally biased region" description="Polar residues" evidence="9">
    <location>
        <begin position="478"/>
        <end position="489"/>
    </location>
</feature>
<dbReference type="FunFam" id="3.40.720.10:FF:000043">
    <property type="entry name" value="Acid phosphatase PHOa"/>
    <property type="match status" value="1"/>
</dbReference>
<evidence type="ECO:0000313" key="12">
    <source>
        <dbReference type="EMBL" id="RLL96442.1"/>
    </source>
</evidence>
<organism evidence="12 13">
    <name type="scientific">Aspergillus turcosus</name>
    <dbReference type="NCBI Taxonomy" id="1245748"/>
    <lineage>
        <taxon>Eukaryota</taxon>
        <taxon>Fungi</taxon>
        <taxon>Dikarya</taxon>
        <taxon>Ascomycota</taxon>
        <taxon>Pezizomycotina</taxon>
        <taxon>Eurotiomycetes</taxon>
        <taxon>Eurotiomycetidae</taxon>
        <taxon>Eurotiales</taxon>
        <taxon>Aspergillaceae</taxon>
        <taxon>Aspergillus</taxon>
        <taxon>Aspergillus subgen. Fumigati</taxon>
    </lineage>
</organism>
<dbReference type="GO" id="GO:0003993">
    <property type="term" value="F:acid phosphatase activity"/>
    <property type="evidence" value="ECO:0007669"/>
    <property type="project" value="UniProtKB-EC"/>
</dbReference>
<dbReference type="GO" id="GO:0000981">
    <property type="term" value="F:DNA-binding transcription factor activity, RNA polymerase II-specific"/>
    <property type="evidence" value="ECO:0007669"/>
    <property type="project" value="InterPro"/>
</dbReference>
<gene>
    <name evidence="12" type="ORF">CFD26_101882</name>
</gene>
<comment type="caution">
    <text evidence="12">The sequence shown here is derived from an EMBL/GenBank/DDBJ whole genome shotgun (WGS) entry which is preliminary data.</text>
</comment>
<evidence type="ECO:0000256" key="9">
    <source>
        <dbReference type="SAM" id="MobiDB-lite"/>
    </source>
</evidence>
<dbReference type="SUPFAM" id="SSF57701">
    <property type="entry name" value="Zn2/Cys6 DNA-binding domain"/>
    <property type="match status" value="1"/>
</dbReference>
<dbReference type="GO" id="GO:0003677">
    <property type="term" value="F:DNA binding"/>
    <property type="evidence" value="ECO:0007669"/>
    <property type="project" value="UniProtKB-KW"/>
</dbReference>
<dbReference type="EC" id="3.1.3.2" evidence="2"/>
<comment type="catalytic activity">
    <reaction evidence="1">
        <text>a phosphate monoester + H2O = an alcohol + phosphate</text>
        <dbReference type="Rhea" id="RHEA:15017"/>
        <dbReference type="ChEBI" id="CHEBI:15377"/>
        <dbReference type="ChEBI" id="CHEBI:30879"/>
        <dbReference type="ChEBI" id="CHEBI:43474"/>
        <dbReference type="ChEBI" id="CHEBI:67140"/>
        <dbReference type="EC" id="3.1.3.2"/>
    </reaction>
</comment>
<dbReference type="CDD" id="cd00067">
    <property type="entry name" value="GAL4"/>
    <property type="match status" value="1"/>
</dbReference>
<name>A0A397I794_9EURO</name>
<dbReference type="OrthoDB" id="187139at2759"/>
<protein>
    <recommendedName>
        <fullName evidence="8">Acid phosphatase</fullName>
        <ecNumber evidence="2">3.1.3.2</ecNumber>
    </recommendedName>
</protein>
<evidence type="ECO:0000256" key="10">
    <source>
        <dbReference type="SAM" id="SignalP"/>
    </source>
</evidence>
<evidence type="ECO:0000256" key="6">
    <source>
        <dbReference type="ARBA" id="ARBA00023163"/>
    </source>
</evidence>
<sequence length="944" mass="104498">MFTKQSLVTLLGGLSVALAQTSSEQYPSPAEIEAAQATVQPYSPVSNVRGLAFNRFVNIWLENTDYDKAAADPHMSALAKKGLLLTNFWAVTHPSEPNYCASAGGDTFGMDNDNFIQIPANVSTIADLFDTKKIAWGEYQEHIPYPGYQGFRYPESGPNDYVRKHNPAILFDSITQDATRLRQIKNFTSFYDDLQHHRLPQHMFITPNMTNDAHDTNVTFAGTWSWNFLSALLEDEYFTKDTLILLTFDENGTYKIGNKIYSILLGGAVPEHLIGEEDDTFYTHYSVIASLSANWGLPSLGRWDCGANLLSLVAEKTGYVNWEVDTSNLYLNHSYPGPVSTSAYTPNWPVPLTKGSCSAGHGILKDVEKTYKHLAPTYNYMSPVPYDAASKTAVGVKYSRKLRHGHVETHITERRKKKCDENRPVCGGCTRNKLSCHWPAHVSSRPGENDRDATLAQTDQRSRGSAQMGDEDIIRQHGSPQSVRSSISHGASLHSPFSPAVSPTSPAQSVSVPAAPPAETLGLADLDAASLVPMGYSHPPRSNSQGSIGDVLPRSLSMLPGYSPESFQLLSHYLATTADCMANGSTPVNPFLVQIVPLAFTSDLLLQLVLTQSAAHRAFRCRNDSDEVAQTHYTKALQLFRKGVTDFIDGKESNPLMLTVGALLMCFTETARGDMNGTIFDHLSAANSLLIRLLAQSDTAVPKDLKNFVIEYYTYTATVSMISIDARVSRQLFLNFDLEQRARQLLESEYIGNLCGCWLELLLMIPCIFDLGRQWMMEEGQPGLPTADDIAMFGSLQAQILRWAPYPSVSPEVFLAGRIFQQAMLLYLYTSLGAFSRAKQGIYQGLIDAAITDAMSYLHQLSATARINSGLCWPIAVVGSCLSDMDQQNSLRQRLHAMVNTFGLGNMQRTLLLLEHMWQVPLEDAGPWNICRAMQQHQIWISFA</sequence>
<dbReference type="Gene3D" id="3.40.720.10">
    <property type="entry name" value="Alkaline Phosphatase, subunit A"/>
    <property type="match status" value="1"/>
</dbReference>
<feature type="chain" id="PRO_5043166665" description="Acid phosphatase" evidence="10">
    <location>
        <begin position="20"/>
        <end position="944"/>
    </location>
</feature>
<keyword evidence="10" id="KW-0732">Signal</keyword>
<dbReference type="GO" id="GO:0008270">
    <property type="term" value="F:zinc ion binding"/>
    <property type="evidence" value="ECO:0007669"/>
    <property type="project" value="InterPro"/>
</dbReference>
<evidence type="ECO:0000256" key="1">
    <source>
        <dbReference type="ARBA" id="ARBA00000032"/>
    </source>
</evidence>
<dbReference type="InterPro" id="IPR036864">
    <property type="entry name" value="Zn2-C6_fun-type_DNA-bd_sf"/>
</dbReference>
<evidence type="ECO:0000256" key="8">
    <source>
        <dbReference type="ARBA" id="ARBA00072210"/>
    </source>
</evidence>
<dbReference type="Pfam" id="PF11951">
    <property type="entry name" value="Fungal_trans_2"/>
    <property type="match status" value="1"/>
</dbReference>